<name>A0A1H5MR52_9MICO</name>
<dbReference type="SUPFAM" id="SSF109854">
    <property type="entry name" value="DinB/YfiT-like putative metalloenzymes"/>
    <property type="match status" value="1"/>
</dbReference>
<evidence type="ECO:0000313" key="3">
    <source>
        <dbReference type="Proteomes" id="UP000199220"/>
    </source>
</evidence>
<gene>
    <name evidence="2" type="ORF">SAMN04488554_3580</name>
</gene>
<dbReference type="NCBIfam" id="TIGR03083">
    <property type="entry name" value="maleylpyruvate isomerase family mycothiol-dependent enzyme"/>
    <property type="match status" value="1"/>
</dbReference>
<feature type="domain" description="Mycothiol-dependent maleylpyruvate isomerase metal-binding" evidence="1">
    <location>
        <begin position="11"/>
        <end position="156"/>
    </location>
</feature>
<dbReference type="RefSeq" id="WP_089774349.1">
    <property type="nucleotide sequence ID" value="NZ_FNTX01000002.1"/>
</dbReference>
<dbReference type="GO" id="GO:0046872">
    <property type="term" value="F:metal ion binding"/>
    <property type="evidence" value="ECO:0007669"/>
    <property type="project" value="InterPro"/>
</dbReference>
<keyword evidence="3" id="KW-1185">Reference proteome</keyword>
<dbReference type="InterPro" id="IPR017517">
    <property type="entry name" value="Maleyloyr_isom"/>
</dbReference>
<organism evidence="2 3">
    <name type="scientific">Ruania alba</name>
    <dbReference type="NCBI Taxonomy" id="648782"/>
    <lineage>
        <taxon>Bacteria</taxon>
        <taxon>Bacillati</taxon>
        <taxon>Actinomycetota</taxon>
        <taxon>Actinomycetes</taxon>
        <taxon>Micrococcales</taxon>
        <taxon>Ruaniaceae</taxon>
        <taxon>Ruania</taxon>
    </lineage>
</organism>
<evidence type="ECO:0000259" key="1">
    <source>
        <dbReference type="Pfam" id="PF11716"/>
    </source>
</evidence>
<dbReference type="OrthoDB" id="8481083at2"/>
<dbReference type="AlphaFoldDB" id="A0A1H5MR52"/>
<dbReference type="InterPro" id="IPR034660">
    <property type="entry name" value="DinB/YfiT-like"/>
</dbReference>
<protein>
    <submittedName>
        <fullName evidence="2">TIGR03083 family protein</fullName>
    </submittedName>
</protein>
<dbReference type="Pfam" id="PF11716">
    <property type="entry name" value="MDMPI_N"/>
    <property type="match status" value="1"/>
</dbReference>
<reference evidence="3" key="1">
    <citation type="submission" date="2016-10" db="EMBL/GenBank/DDBJ databases">
        <authorList>
            <person name="Varghese N."/>
            <person name="Submissions S."/>
        </authorList>
    </citation>
    <scope>NUCLEOTIDE SEQUENCE [LARGE SCALE GENOMIC DNA]</scope>
    <source>
        <strain evidence="3">DSM 21368</strain>
    </source>
</reference>
<evidence type="ECO:0000313" key="2">
    <source>
        <dbReference type="EMBL" id="SEE91859.1"/>
    </source>
</evidence>
<proteinExistence type="predicted"/>
<dbReference type="Proteomes" id="UP000199220">
    <property type="component" value="Unassembled WGS sequence"/>
</dbReference>
<sequence>MVTLNRYLDELRDQWDLLRGRLEEMGSEVLASPSSLPDWTVGDLVAHLGRALDAIIAAEPDSADAPSEPVPLADYLAGYAADFARIDRVTREFAAAIADDPLTGLDRTAERAFAHLATLADAGPDAVVRTRRAPITVQDFVVTRLVELVVHGYDLAPAMTAPAPVDAGARELVAQALVEVVNRRTGYDLTVADAATWIKAATGRGSWDDVVAREALRAEYLSEGLPDLRSALPLV</sequence>
<dbReference type="EMBL" id="FNTX01000002">
    <property type="protein sequence ID" value="SEE91859.1"/>
    <property type="molecule type" value="Genomic_DNA"/>
</dbReference>
<dbReference type="InterPro" id="IPR024344">
    <property type="entry name" value="MDMPI_metal-binding"/>
</dbReference>
<dbReference type="Gene3D" id="1.20.120.450">
    <property type="entry name" value="dinb family like domain"/>
    <property type="match status" value="1"/>
</dbReference>
<accession>A0A1H5MR52</accession>